<dbReference type="PANTHER" id="PTHR43194">
    <property type="entry name" value="HYDROLASE ALPHA/BETA FOLD FAMILY"/>
    <property type="match status" value="1"/>
</dbReference>
<name>A0ABQ2KSK0_9NOCA</name>
<dbReference type="RefSeq" id="WP_229740127.1">
    <property type="nucleotide sequence ID" value="NZ_BMNE01000006.1"/>
</dbReference>
<dbReference type="Gene3D" id="3.40.50.1820">
    <property type="entry name" value="alpha/beta hydrolase"/>
    <property type="match status" value="1"/>
</dbReference>
<dbReference type="Proteomes" id="UP000658127">
    <property type="component" value="Unassembled WGS sequence"/>
</dbReference>
<evidence type="ECO:0000313" key="2">
    <source>
        <dbReference type="EMBL" id="GGN92016.1"/>
    </source>
</evidence>
<dbReference type="PANTHER" id="PTHR43194:SF2">
    <property type="entry name" value="PEROXISOMAL MEMBRANE PROTEIN LPX1"/>
    <property type="match status" value="1"/>
</dbReference>
<protein>
    <submittedName>
        <fullName evidence="2">Hydrolase, alpha/beta fold protein</fullName>
    </submittedName>
</protein>
<feature type="domain" description="AB hydrolase-1" evidence="1">
    <location>
        <begin position="28"/>
        <end position="263"/>
    </location>
</feature>
<evidence type="ECO:0000259" key="1">
    <source>
        <dbReference type="Pfam" id="PF12697"/>
    </source>
</evidence>
<dbReference type="InterPro" id="IPR000073">
    <property type="entry name" value="AB_hydrolase_1"/>
</dbReference>
<dbReference type="InterPro" id="IPR050228">
    <property type="entry name" value="Carboxylesterase_BioH"/>
</dbReference>
<keyword evidence="2" id="KW-0378">Hydrolase</keyword>
<dbReference type="InterPro" id="IPR029058">
    <property type="entry name" value="AB_hydrolase_fold"/>
</dbReference>
<proteinExistence type="predicted"/>
<organism evidence="2 3">
    <name type="scientific">Nocardia rhizosphaerihabitans</name>
    <dbReference type="NCBI Taxonomy" id="1691570"/>
    <lineage>
        <taxon>Bacteria</taxon>
        <taxon>Bacillati</taxon>
        <taxon>Actinomycetota</taxon>
        <taxon>Actinomycetes</taxon>
        <taxon>Mycobacteriales</taxon>
        <taxon>Nocardiaceae</taxon>
        <taxon>Nocardia</taxon>
    </lineage>
</organism>
<evidence type="ECO:0000313" key="3">
    <source>
        <dbReference type="Proteomes" id="UP000658127"/>
    </source>
</evidence>
<comment type="caution">
    <text evidence="2">The sequence shown here is derived from an EMBL/GenBank/DDBJ whole genome shotgun (WGS) entry which is preliminary data.</text>
</comment>
<dbReference type="Pfam" id="PF12697">
    <property type="entry name" value="Abhydrolase_6"/>
    <property type="match status" value="1"/>
</dbReference>
<dbReference type="SUPFAM" id="SSF53474">
    <property type="entry name" value="alpha/beta-Hydrolases"/>
    <property type="match status" value="1"/>
</dbReference>
<reference evidence="3" key="1">
    <citation type="journal article" date="2019" name="Int. J. Syst. Evol. Microbiol.">
        <title>The Global Catalogue of Microorganisms (GCM) 10K type strain sequencing project: providing services to taxonomists for standard genome sequencing and annotation.</title>
        <authorList>
            <consortium name="The Broad Institute Genomics Platform"/>
            <consortium name="The Broad Institute Genome Sequencing Center for Infectious Disease"/>
            <person name="Wu L."/>
            <person name="Ma J."/>
        </authorList>
    </citation>
    <scope>NUCLEOTIDE SEQUENCE [LARGE SCALE GENOMIC DNA]</scope>
    <source>
        <strain evidence="3">CGMCC 4.7329</strain>
    </source>
</reference>
<dbReference type="GO" id="GO:0016787">
    <property type="term" value="F:hydrolase activity"/>
    <property type="evidence" value="ECO:0007669"/>
    <property type="project" value="UniProtKB-KW"/>
</dbReference>
<keyword evidence="3" id="KW-1185">Reference proteome</keyword>
<gene>
    <name evidence="2" type="ORF">GCM10011610_52920</name>
</gene>
<dbReference type="EMBL" id="BMNE01000006">
    <property type="protein sequence ID" value="GGN92016.1"/>
    <property type="molecule type" value="Genomic_DNA"/>
</dbReference>
<accession>A0ABQ2KSK0</accession>
<sequence>MSEQIIETTVGPLAVRDTDPDGMLPPAVLWHSLFVDSRSWVRVEPALARDRRLVIVTGPGHGTSGDCGRRYTQGECAEAAVQVLDRLGVDVPVDWVGNAWGGHVGILVAAGHPELVRTLVTAGTPVRAYTWKGRQRTRLLLVLYRLLGPARFLIDILSKVLLSPRTWASDPAAVAMVGEEFGAADRRAMANAIVSVSLRRRDLTPALPAVQAPTLFLTGSDHADWTPEQARASAAVLPSGSAAVVDGAAYLLPLERPDEFVRAVEEFWARCAVS</sequence>